<evidence type="ECO:0000256" key="3">
    <source>
        <dbReference type="ARBA" id="ARBA00022650"/>
    </source>
</evidence>
<feature type="binding site" evidence="8">
    <location>
        <begin position="222"/>
        <end position="228"/>
    </location>
    <ligand>
        <name>ATP</name>
        <dbReference type="ChEBI" id="CHEBI:30616"/>
    </ligand>
</feature>
<dbReference type="GO" id="GO:0004349">
    <property type="term" value="F:glutamate 5-kinase activity"/>
    <property type="evidence" value="ECO:0007669"/>
    <property type="project" value="UniProtKB-UniRule"/>
</dbReference>
<dbReference type="Gene3D" id="3.40.1160.10">
    <property type="entry name" value="Acetylglutamate kinase-like"/>
    <property type="match status" value="2"/>
</dbReference>
<dbReference type="Proteomes" id="UP000199527">
    <property type="component" value="Unassembled WGS sequence"/>
</dbReference>
<dbReference type="InterPro" id="IPR005715">
    <property type="entry name" value="Glu_5kinase/COase_Synthase"/>
</dbReference>
<evidence type="ECO:0000256" key="4">
    <source>
        <dbReference type="ARBA" id="ARBA00022679"/>
    </source>
</evidence>
<dbReference type="InterPro" id="IPR011529">
    <property type="entry name" value="Glu_5kinase"/>
</dbReference>
<dbReference type="PROSITE" id="PS50890">
    <property type="entry name" value="PUA"/>
    <property type="match status" value="1"/>
</dbReference>
<comment type="catalytic activity">
    <reaction evidence="8">
        <text>L-glutamate + ATP = L-glutamyl 5-phosphate + ADP</text>
        <dbReference type="Rhea" id="RHEA:14877"/>
        <dbReference type="ChEBI" id="CHEBI:29985"/>
        <dbReference type="ChEBI" id="CHEBI:30616"/>
        <dbReference type="ChEBI" id="CHEBI:58274"/>
        <dbReference type="ChEBI" id="CHEBI:456216"/>
        <dbReference type="EC" id="2.7.2.11"/>
    </reaction>
</comment>
<gene>
    <name evidence="8" type="primary">proB</name>
    <name evidence="10" type="ORF">SAMN04488540_102134</name>
</gene>
<dbReference type="PANTHER" id="PTHR43654">
    <property type="entry name" value="GLUTAMATE 5-KINASE"/>
    <property type="match status" value="1"/>
</dbReference>
<dbReference type="Pfam" id="PF01472">
    <property type="entry name" value="PUA"/>
    <property type="match status" value="1"/>
</dbReference>
<dbReference type="SMART" id="SM00359">
    <property type="entry name" value="PUA"/>
    <property type="match status" value="1"/>
</dbReference>
<keyword evidence="6 8" id="KW-0418">Kinase</keyword>
<dbReference type="GO" id="GO:0005829">
    <property type="term" value="C:cytosol"/>
    <property type="evidence" value="ECO:0007669"/>
    <property type="project" value="TreeGrafter"/>
</dbReference>
<accession>A0A1G8LQ43</accession>
<comment type="subcellular location">
    <subcellularLocation>
        <location evidence="8">Cytoplasm</location>
    </subcellularLocation>
</comment>
<feature type="binding site" evidence="8">
    <location>
        <position position="160"/>
    </location>
    <ligand>
        <name>substrate</name>
    </ligand>
</feature>
<name>A0A1G8LQ43_9GAMM</name>
<evidence type="ECO:0000256" key="8">
    <source>
        <dbReference type="HAMAP-Rule" id="MF_00456"/>
    </source>
</evidence>
<dbReference type="InterPro" id="IPR036393">
    <property type="entry name" value="AceGlu_kinase-like_sf"/>
</dbReference>
<dbReference type="InterPro" id="IPR015947">
    <property type="entry name" value="PUA-like_sf"/>
</dbReference>
<reference evidence="11" key="1">
    <citation type="submission" date="2016-10" db="EMBL/GenBank/DDBJ databases">
        <authorList>
            <person name="Varghese N."/>
            <person name="Submissions S."/>
        </authorList>
    </citation>
    <scope>NUCLEOTIDE SEQUENCE [LARGE SCALE GENOMIC DNA]</scope>
    <source>
        <strain evidence="11">DSM 23317</strain>
    </source>
</reference>
<protein>
    <recommendedName>
        <fullName evidence="8">Glutamate 5-kinase</fullName>
        <ecNumber evidence="8">2.7.2.11</ecNumber>
    </recommendedName>
    <alternativeName>
        <fullName evidence="8">Gamma-glutamyl kinase</fullName>
        <shortName evidence="8">GK</shortName>
    </alternativeName>
</protein>
<evidence type="ECO:0000256" key="6">
    <source>
        <dbReference type="ARBA" id="ARBA00022777"/>
    </source>
</evidence>
<keyword evidence="7 8" id="KW-0067">ATP-binding</keyword>
<dbReference type="UniPathway" id="UPA00098">
    <property type="reaction ID" value="UER00359"/>
</dbReference>
<dbReference type="FunFam" id="3.40.1160.10:FF:000006">
    <property type="entry name" value="Glutamate 5-kinase"/>
    <property type="match status" value="1"/>
</dbReference>
<feature type="binding site" evidence="8">
    <location>
        <position position="21"/>
    </location>
    <ligand>
        <name>ATP</name>
        <dbReference type="ChEBI" id="CHEBI:30616"/>
    </ligand>
</feature>
<feature type="binding site" evidence="8">
    <location>
        <position position="61"/>
    </location>
    <ligand>
        <name>substrate</name>
    </ligand>
</feature>
<comment type="similarity">
    <text evidence="8">Belongs to the glutamate 5-kinase family.</text>
</comment>
<dbReference type="PROSITE" id="PS00902">
    <property type="entry name" value="GLUTAMATE_5_KINASE"/>
    <property type="match status" value="1"/>
</dbReference>
<comment type="function">
    <text evidence="8">Catalyzes the transfer of a phosphate group to glutamate to form L-glutamate 5-phosphate.</text>
</comment>
<dbReference type="GO" id="GO:0003723">
    <property type="term" value="F:RNA binding"/>
    <property type="evidence" value="ECO:0007669"/>
    <property type="project" value="InterPro"/>
</dbReference>
<dbReference type="InterPro" id="IPR019797">
    <property type="entry name" value="Glutamate_5-kinase_CS"/>
</dbReference>
<keyword evidence="5 8" id="KW-0547">Nucleotide-binding</keyword>
<keyword evidence="2 8" id="KW-0028">Amino-acid biosynthesis</keyword>
<dbReference type="Pfam" id="PF00696">
    <property type="entry name" value="AA_kinase"/>
    <property type="match status" value="1"/>
</dbReference>
<evidence type="ECO:0000313" key="10">
    <source>
        <dbReference type="EMBL" id="SDI57753.1"/>
    </source>
</evidence>
<dbReference type="EMBL" id="FNEM01000002">
    <property type="protein sequence ID" value="SDI57753.1"/>
    <property type="molecule type" value="Genomic_DNA"/>
</dbReference>
<dbReference type="PIRSF" id="PIRSF000729">
    <property type="entry name" value="GK"/>
    <property type="match status" value="1"/>
</dbReference>
<feature type="binding site" evidence="8">
    <location>
        <begin position="180"/>
        <end position="181"/>
    </location>
    <ligand>
        <name>ATP</name>
        <dbReference type="ChEBI" id="CHEBI:30616"/>
    </ligand>
</feature>
<dbReference type="SUPFAM" id="SSF53633">
    <property type="entry name" value="Carbamate kinase-like"/>
    <property type="match status" value="1"/>
</dbReference>
<evidence type="ECO:0000313" key="11">
    <source>
        <dbReference type="Proteomes" id="UP000199527"/>
    </source>
</evidence>
<evidence type="ECO:0000259" key="9">
    <source>
        <dbReference type="SMART" id="SM00359"/>
    </source>
</evidence>
<dbReference type="CDD" id="cd21157">
    <property type="entry name" value="PUA_G5K"/>
    <property type="match status" value="1"/>
</dbReference>
<evidence type="ECO:0000256" key="2">
    <source>
        <dbReference type="ARBA" id="ARBA00022605"/>
    </source>
</evidence>
<dbReference type="EC" id="2.7.2.11" evidence="8"/>
<dbReference type="InterPro" id="IPR002478">
    <property type="entry name" value="PUA"/>
</dbReference>
<dbReference type="CDD" id="cd04242">
    <property type="entry name" value="AAK_G5K_ProB"/>
    <property type="match status" value="1"/>
</dbReference>
<dbReference type="GO" id="GO:0005524">
    <property type="term" value="F:ATP binding"/>
    <property type="evidence" value="ECO:0007669"/>
    <property type="project" value="UniProtKB-KW"/>
</dbReference>
<organism evidence="10 11">
    <name type="scientific">Ferrimonas sediminum</name>
    <dbReference type="NCBI Taxonomy" id="718193"/>
    <lineage>
        <taxon>Bacteria</taxon>
        <taxon>Pseudomonadati</taxon>
        <taxon>Pseudomonadota</taxon>
        <taxon>Gammaproteobacteria</taxon>
        <taxon>Alteromonadales</taxon>
        <taxon>Ferrimonadaceae</taxon>
        <taxon>Ferrimonas</taxon>
    </lineage>
</organism>
<dbReference type="SUPFAM" id="SSF88697">
    <property type="entry name" value="PUA domain-like"/>
    <property type="match status" value="1"/>
</dbReference>
<dbReference type="NCBIfam" id="TIGR01027">
    <property type="entry name" value="proB"/>
    <property type="match status" value="1"/>
</dbReference>
<proteinExistence type="inferred from homology"/>
<keyword evidence="3 8" id="KW-0641">Proline biosynthesis</keyword>
<dbReference type="PANTHER" id="PTHR43654:SF1">
    <property type="entry name" value="ISOPENTENYL PHOSPHATE KINASE"/>
    <property type="match status" value="1"/>
</dbReference>
<dbReference type="HAMAP" id="MF_00456">
    <property type="entry name" value="ProB"/>
    <property type="match status" value="1"/>
</dbReference>
<feature type="binding site" evidence="8">
    <location>
        <position position="148"/>
    </location>
    <ligand>
        <name>substrate</name>
    </ligand>
</feature>
<dbReference type="Gene3D" id="2.30.130.10">
    <property type="entry name" value="PUA domain"/>
    <property type="match status" value="1"/>
</dbReference>
<feature type="domain" description="PUA" evidence="9">
    <location>
        <begin position="288"/>
        <end position="371"/>
    </location>
</feature>
<dbReference type="AlphaFoldDB" id="A0A1G8LQ43"/>
<dbReference type="InterPro" id="IPR041739">
    <property type="entry name" value="G5K_ProB"/>
</dbReference>
<keyword evidence="4 8" id="KW-0808">Transferase</keyword>
<keyword evidence="1 8" id="KW-0963">Cytoplasm</keyword>
<evidence type="ECO:0000256" key="7">
    <source>
        <dbReference type="ARBA" id="ARBA00022840"/>
    </source>
</evidence>
<dbReference type="InterPro" id="IPR001048">
    <property type="entry name" value="Asp/Glu/Uridylate_kinase"/>
</dbReference>
<keyword evidence="11" id="KW-1185">Reference proteome</keyword>
<dbReference type="GO" id="GO:0055129">
    <property type="term" value="P:L-proline biosynthetic process"/>
    <property type="evidence" value="ECO:0007669"/>
    <property type="project" value="UniProtKB-UniRule"/>
</dbReference>
<evidence type="ECO:0000256" key="5">
    <source>
        <dbReference type="ARBA" id="ARBA00022741"/>
    </source>
</evidence>
<evidence type="ECO:0000256" key="1">
    <source>
        <dbReference type="ARBA" id="ARBA00022490"/>
    </source>
</evidence>
<dbReference type="InterPro" id="IPR036974">
    <property type="entry name" value="PUA_sf"/>
</dbReference>
<dbReference type="InterPro" id="IPR001057">
    <property type="entry name" value="Glu/AcGlu_kinase"/>
</dbReference>
<sequence>MSLTVSTMSSLSTSYKRVVVKLGTSVLTSGGECLDRAHMVELVRQMARLKRGGCEVILVTSGAIAAGREHLGQPSLPNNVASKQMLAAVGQSHLIQQWEHLFNLYGMHVGQMLLTRADLDDRERYLNAKDTLHALLNFGIVPIVNENDAVATAEIKVGDNDNLSALVAMLADADKLILLTDQQGLFTADPRSNPQAELISEVNRITDELRKLAGGSGSNLGTGGMATKLQAADVAQRAGIPVAIAAGHSEGVIERLVLGESVGTRFCADAQPLDARKQWLLAAPSSAGSVTVDEGAVRALVDKGSSLLPKGIVALSGSFQRGATIDICNHSGRIIGRGIARYDGASLAKILGCHSDQIEQHLGFSYGTVAVHRNDLVIL</sequence>
<comment type="pathway">
    <text evidence="8">Amino-acid biosynthesis; L-proline biosynthesis; L-glutamate 5-semialdehyde from L-glutamate: step 1/2.</text>
</comment>
<dbReference type="PRINTS" id="PR00474">
    <property type="entry name" value="GLU5KINASE"/>
</dbReference>